<sequence length="59" mass="5955">MNIFGSLLFLHGHVANAELARQLASPVPPPSSTPGGTGCWPATSPTGHPATAGQRSAHP</sequence>
<dbReference type="EMBL" id="JAVSKO010000005">
    <property type="protein sequence ID" value="MDT3469215.1"/>
    <property type="molecule type" value="Genomic_DNA"/>
</dbReference>
<name>A0AAJ2MV30_STEMA</name>
<evidence type="ECO:0000313" key="2">
    <source>
        <dbReference type="EMBL" id="MDT3469215.1"/>
    </source>
</evidence>
<organism evidence="2 3">
    <name type="scientific">Stenotrophomonas maltophilia</name>
    <name type="common">Pseudomonas maltophilia</name>
    <name type="synonym">Xanthomonas maltophilia</name>
    <dbReference type="NCBI Taxonomy" id="40324"/>
    <lineage>
        <taxon>Bacteria</taxon>
        <taxon>Pseudomonadati</taxon>
        <taxon>Pseudomonadota</taxon>
        <taxon>Gammaproteobacteria</taxon>
        <taxon>Lysobacterales</taxon>
        <taxon>Lysobacteraceae</taxon>
        <taxon>Stenotrophomonas</taxon>
        <taxon>Stenotrophomonas maltophilia group</taxon>
    </lineage>
</organism>
<dbReference type="RefSeq" id="WP_312562999.1">
    <property type="nucleotide sequence ID" value="NZ_JAVSKO010000005.1"/>
</dbReference>
<evidence type="ECO:0000313" key="3">
    <source>
        <dbReference type="Proteomes" id="UP001251948"/>
    </source>
</evidence>
<accession>A0AAJ2MV30</accession>
<reference evidence="2" key="1">
    <citation type="submission" date="2023-07" db="EMBL/GenBank/DDBJ databases">
        <title>Comparative genomics of clinical Stenotrophomonas maltophilia isolates reveals regions of diversity which correlate with colonization and persistence in vivo.</title>
        <authorList>
            <person name="Mcdaniel M.S."/>
            <person name="Swords W.E."/>
            <person name="Sumpter N.A."/>
            <person name="Lindgren N.R."/>
            <person name="Billiot C.E."/>
        </authorList>
    </citation>
    <scope>NUCLEOTIDE SEQUENCE</scope>
    <source>
        <strain evidence="2">Ism4</strain>
    </source>
</reference>
<evidence type="ECO:0000256" key="1">
    <source>
        <dbReference type="SAM" id="MobiDB-lite"/>
    </source>
</evidence>
<proteinExistence type="predicted"/>
<comment type="caution">
    <text evidence="2">The sequence shown here is derived from an EMBL/GenBank/DDBJ whole genome shotgun (WGS) entry which is preliminary data.</text>
</comment>
<dbReference type="Proteomes" id="UP001251948">
    <property type="component" value="Unassembled WGS sequence"/>
</dbReference>
<feature type="region of interest" description="Disordered" evidence="1">
    <location>
        <begin position="23"/>
        <end position="59"/>
    </location>
</feature>
<protein>
    <submittedName>
        <fullName evidence="2">Uncharacterized protein</fullName>
    </submittedName>
</protein>
<gene>
    <name evidence="2" type="ORF">ROV92_14620</name>
</gene>
<dbReference type="AlphaFoldDB" id="A0AAJ2MV30"/>